<gene>
    <name evidence="2" type="ORF">GCM10023153_08130</name>
</gene>
<dbReference type="RefSeq" id="WP_159899968.1">
    <property type="nucleotide sequence ID" value="NZ_BAABFX010000015.1"/>
</dbReference>
<feature type="domain" description="DUF6603" evidence="1">
    <location>
        <begin position="235"/>
        <end position="803"/>
    </location>
</feature>
<evidence type="ECO:0000313" key="3">
    <source>
        <dbReference type="Proteomes" id="UP001500390"/>
    </source>
</evidence>
<comment type="caution">
    <text evidence="2">The sequence shown here is derived from an EMBL/GenBank/DDBJ whole genome shotgun (WGS) entry which is preliminary data.</text>
</comment>
<dbReference type="Proteomes" id="UP001500390">
    <property type="component" value="Unassembled WGS sequence"/>
</dbReference>
<sequence>MGADPAGELLRAATGYAVARLRDVATPSSLAAALGQPLPADGADLAAVAAHLTSAASEADTALAAATADPPDIASAGTSLWAALAQVRAAAALLATPDPAPHLRTLIAQHLPAGAVSTLGLADPTVAWTDRALTLTWRTSAPPALVPGTRLRRVALTVAVGGDGDGGGGALTATLSLAGLGLDLVGAADGAPNVVLSTIVGEAARITADVDLTASRHGLRTHGSSGPVSIPATADVGIAALDDLRLSVRPEGGAVAIALTGRLTGSLGPLAAVVDGVETVIVVDPVALLDGTPLPPPRVGAPVRGIGLSLDTGLVTGGGYLAPSPPTGAGGAGYGGALQLRLGPVDVKAFGLLRERGGETSFVAVMSVELNPAVELGLGFTLNGVGGILGHGVTINTTPLAKGLKDGIIGRLLFPPDPVAAAPQILGTLGEVFPARDDGFVIGPMLALGWGRPTLVRLDVAVALALPDPVVVVLGRARAAFPTADAAVIDLRASLLAQFGGGMVLVRAELETSRVGFASVQGGFGILARFGGDPTFVVSAGGFHPRYTKVPGELAGLSRISSELAPPIGFQMRISGYVALTPNTLQLGGRIEVAYTVLVAAVRGSLEINAIVQFNPFGFELDLLVKVGVEALGHSVAGVDLALNLRGPSPWCVKGTGRLRLPWPLPDPSISVGPIIFGDPAPPTPRSTVRPLPRIARAFDDATAWMPRARPGFTPPVTLAPLPRLDGADAGRTPIEPWALLQATQRVAPLGMRLDRVGPDTVDPPRCTVRIAGDPLVGGEQGATWSQVREAFATAAFLDLTDDQALDAPDFEDRTAGLVIDPSGSRPDSPAGVEATMTYEDVHPFETFRRPRRTAWWAQGLSVQVALDATASGASALRAANRYAEVARPLTVRPASAVRVADLATNATVTTPDPADTGLDDGFAPWSDAAATASDVALSTLHLTKTGV</sequence>
<organism evidence="2 3">
    <name type="scientific">Ornithinibacter aureus</name>
    <dbReference type="NCBI Taxonomy" id="622664"/>
    <lineage>
        <taxon>Bacteria</taxon>
        <taxon>Bacillati</taxon>
        <taxon>Actinomycetota</taxon>
        <taxon>Actinomycetes</taxon>
        <taxon>Micrococcales</taxon>
        <taxon>Intrasporangiaceae</taxon>
        <taxon>Ornithinibacter</taxon>
    </lineage>
</organism>
<dbReference type="Pfam" id="PF20248">
    <property type="entry name" value="DUF6603"/>
    <property type="match status" value="1"/>
</dbReference>
<evidence type="ECO:0000313" key="2">
    <source>
        <dbReference type="EMBL" id="GAA4390770.1"/>
    </source>
</evidence>
<accession>A0ABP8JHT1</accession>
<name>A0ABP8JHT1_9MICO</name>
<protein>
    <recommendedName>
        <fullName evidence="1">DUF6603 domain-containing protein</fullName>
    </recommendedName>
</protein>
<reference evidence="3" key="1">
    <citation type="journal article" date="2019" name="Int. J. Syst. Evol. Microbiol.">
        <title>The Global Catalogue of Microorganisms (GCM) 10K type strain sequencing project: providing services to taxonomists for standard genome sequencing and annotation.</title>
        <authorList>
            <consortium name="The Broad Institute Genomics Platform"/>
            <consortium name="The Broad Institute Genome Sequencing Center for Infectious Disease"/>
            <person name="Wu L."/>
            <person name="Ma J."/>
        </authorList>
    </citation>
    <scope>NUCLEOTIDE SEQUENCE [LARGE SCALE GENOMIC DNA]</scope>
    <source>
        <strain evidence="3">JCM 17738</strain>
    </source>
</reference>
<dbReference type="InterPro" id="IPR046538">
    <property type="entry name" value="DUF6603"/>
</dbReference>
<proteinExistence type="predicted"/>
<evidence type="ECO:0000259" key="1">
    <source>
        <dbReference type="Pfam" id="PF20248"/>
    </source>
</evidence>
<keyword evidence="3" id="KW-1185">Reference proteome</keyword>
<dbReference type="EMBL" id="BAABFX010000015">
    <property type="protein sequence ID" value="GAA4390770.1"/>
    <property type="molecule type" value="Genomic_DNA"/>
</dbReference>